<protein>
    <recommendedName>
        <fullName evidence="4">Secreted protein</fullName>
    </recommendedName>
</protein>
<evidence type="ECO:0000313" key="2">
    <source>
        <dbReference type="EMBL" id="RDW95274.1"/>
    </source>
</evidence>
<proteinExistence type="predicted"/>
<sequence>MSWSPFLGVLALVLGCMGLSSPSPAKPDGWVRLGATTLSFNTVVSPASEDRSSHHPGGSLASALPDVFRLLRAPAPPVTGDDYPSRPAKTGRGSALEMLLVPVI</sequence>
<feature type="signal peptide" evidence="1">
    <location>
        <begin position="1"/>
        <end position="18"/>
    </location>
</feature>
<dbReference type="EMBL" id="PDLN01000001">
    <property type="protein sequence ID" value="RDW95274.1"/>
    <property type="molecule type" value="Genomic_DNA"/>
</dbReference>
<feature type="chain" id="PRO_5017707161" description="Secreted protein" evidence="1">
    <location>
        <begin position="19"/>
        <end position="104"/>
    </location>
</feature>
<keyword evidence="1" id="KW-0732">Signal</keyword>
<evidence type="ECO:0000256" key="1">
    <source>
        <dbReference type="SAM" id="SignalP"/>
    </source>
</evidence>
<accession>A0A3D8T9S6</accession>
<dbReference type="AlphaFoldDB" id="A0A3D8T9S6"/>
<reference evidence="2 3" key="1">
    <citation type="journal article" date="2018" name="IMA Fungus">
        <title>IMA Genome-F 9: Draft genome sequence of Annulohypoxylon stygium, Aspergillus mulundensis, Berkeleyomyces basicola (syn. Thielaviopsis basicola), Ceratocystis smalleyi, two Cercospora beticola strains, Coleophoma cylindrospora, Fusarium fracticaudum, Phialophora cf. hyalina, and Morchella septimelata.</title>
        <authorList>
            <person name="Wingfield B.D."/>
            <person name="Bills G.F."/>
            <person name="Dong Y."/>
            <person name="Huang W."/>
            <person name="Nel W.J."/>
            <person name="Swalarsk-Parry B.S."/>
            <person name="Vaghefi N."/>
            <person name="Wilken P.M."/>
            <person name="An Z."/>
            <person name="de Beer Z.W."/>
            <person name="De Vos L."/>
            <person name="Chen L."/>
            <person name="Duong T.A."/>
            <person name="Gao Y."/>
            <person name="Hammerbacher A."/>
            <person name="Kikkert J.R."/>
            <person name="Li Y."/>
            <person name="Li H."/>
            <person name="Li K."/>
            <person name="Li Q."/>
            <person name="Liu X."/>
            <person name="Ma X."/>
            <person name="Naidoo K."/>
            <person name="Pethybridge S.J."/>
            <person name="Sun J."/>
            <person name="Steenkamp E.T."/>
            <person name="van der Nest M.A."/>
            <person name="van Wyk S."/>
            <person name="Wingfield M.J."/>
            <person name="Xiong C."/>
            <person name="Yue Q."/>
            <person name="Zhang X."/>
        </authorList>
    </citation>
    <scope>NUCLEOTIDE SEQUENCE [LARGE SCALE GENOMIC DNA]</scope>
    <source>
        <strain evidence="2 3">BP5796</strain>
    </source>
</reference>
<evidence type="ECO:0000313" key="3">
    <source>
        <dbReference type="Proteomes" id="UP000256328"/>
    </source>
</evidence>
<dbReference type="Proteomes" id="UP000256328">
    <property type="component" value="Unassembled WGS sequence"/>
</dbReference>
<organism evidence="2 3">
    <name type="scientific">Coleophoma crateriformis</name>
    <dbReference type="NCBI Taxonomy" id="565419"/>
    <lineage>
        <taxon>Eukaryota</taxon>
        <taxon>Fungi</taxon>
        <taxon>Dikarya</taxon>
        <taxon>Ascomycota</taxon>
        <taxon>Pezizomycotina</taxon>
        <taxon>Leotiomycetes</taxon>
        <taxon>Helotiales</taxon>
        <taxon>Dermateaceae</taxon>
        <taxon>Coleophoma</taxon>
    </lineage>
</organism>
<name>A0A3D8T9S6_9HELO</name>
<keyword evidence="3" id="KW-1185">Reference proteome</keyword>
<gene>
    <name evidence="2" type="ORF">BP5796_01037</name>
</gene>
<evidence type="ECO:0008006" key="4">
    <source>
        <dbReference type="Google" id="ProtNLM"/>
    </source>
</evidence>
<comment type="caution">
    <text evidence="2">The sequence shown here is derived from an EMBL/GenBank/DDBJ whole genome shotgun (WGS) entry which is preliminary data.</text>
</comment>